<accession>A0AAN9TZN2</accession>
<dbReference type="Proteomes" id="UP001320245">
    <property type="component" value="Unassembled WGS sequence"/>
</dbReference>
<evidence type="ECO:0000256" key="9">
    <source>
        <dbReference type="PROSITE-ProRule" id="PRU10141"/>
    </source>
</evidence>
<feature type="non-terminal residue" evidence="11">
    <location>
        <position position="244"/>
    </location>
</feature>
<keyword evidence="5" id="KW-0418">Kinase</keyword>
<protein>
    <recommendedName>
        <fullName evidence="1">non-specific serine/threonine protein kinase</fullName>
        <ecNumber evidence="1">2.7.11.1</ecNumber>
    </recommendedName>
</protein>
<dbReference type="PROSITE" id="PS00107">
    <property type="entry name" value="PROTEIN_KINASE_ATP"/>
    <property type="match status" value="1"/>
</dbReference>
<keyword evidence="12" id="KW-1185">Reference proteome</keyword>
<dbReference type="InterPro" id="IPR011009">
    <property type="entry name" value="Kinase-like_dom_sf"/>
</dbReference>
<dbReference type="InterPro" id="IPR051334">
    <property type="entry name" value="SRPK"/>
</dbReference>
<dbReference type="GO" id="GO:0000245">
    <property type="term" value="P:spliceosomal complex assembly"/>
    <property type="evidence" value="ECO:0007669"/>
    <property type="project" value="TreeGrafter"/>
</dbReference>
<evidence type="ECO:0000256" key="6">
    <source>
        <dbReference type="ARBA" id="ARBA00022840"/>
    </source>
</evidence>
<comment type="caution">
    <text evidence="11">The sequence shown here is derived from an EMBL/GenBank/DDBJ whole genome shotgun (WGS) entry which is preliminary data.</text>
</comment>
<dbReference type="Gene3D" id="3.30.200.20">
    <property type="entry name" value="Phosphorylase Kinase, domain 1"/>
    <property type="match status" value="1"/>
</dbReference>
<dbReference type="Gene3D" id="1.10.510.10">
    <property type="entry name" value="Transferase(Phosphotransferase) domain 1"/>
    <property type="match status" value="1"/>
</dbReference>
<keyword evidence="4 9" id="KW-0547">Nucleotide-binding</keyword>
<evidence type="ECO:0000256" key="7">
    <source>
        <dbReference type="ARBA" id="ARBA00047899"/>
    </source>
</evidence>
<evidence type="ECO:0000313" key="12">
    <source>
        <dbReference type="Proteomes" id="UP001320245"/>
    </source>
</evidence>
<evidence type="ECO:0000256" key="1">
    <source>
        <dbReference type="ARBA" id="ARBA00012513"/>
    </source>
</evidence>
<dbReference type="Pfam" id="PF00069">
    <property type="entry name" value="Pkinase"/>
    <property type="match status" value="1"/>
</dbReference>
<dbReference type="EC" id="2.7.11.1" evidence="1"/>
<evidence type="ECO:0000256" key="3">
    <source>
        <dbReference type="ARBA" id="ARBA00022679"/>
    </source>
</evidence>
<dbReference type="InterPro" id="IPR017441">
    <property type="entry name" value="Protein_kinase_ATP_BS"/>
</dbReference>
<dbReference type="SUPFAM" id="SSF56112">
    <property type="entry name" value="Protein kinase-like (PK-like)"/>
    <property type="match status" value="1"/>
</dbReference>
<sequence>MIDRTQYNVGVPAEGLGEYGPGGLHPTYLGDTLNDGQYEIVHKLGFGAYSTVWLARDHKNKINVAIKIVVAKKSEEHHHELKILRHLLETGDPDHPGHKHVSHLLDSFYHQGPNGRHLCVVMEWLGLQTSAVAELHGDYRLDGKLARRVSQQVLLAVGYLHSCGVAHADIHMGNILFRRSEAERSSSLDQIIEVLGEPSKGDVVRKDGSPLEQGVPEYLVEPAETECLIDFEQLDEVQLVDFGG</sequence>
<dbReference type="PROSITE" id="PS50011">
    <property type="entry name" value="PROTEIN_KINASE_DOM"/>
    <property type="match status" value="1"/>
</dbReference>
<dbReference type="GO" id="GO:0005634">
    <property type="term" value="C:nucleus"/>
    <property type="evidence" value="ECO:0007669"/>
    <property type="project" value="TreeGrafter"/>
</dbReference>
<feature type="domain" description="Protein kinase" evidence="10">
    <location>
        <begin position="38"/>
        <end position="244"/>
    </location>
</feature>
<dbReference type="AlphaFoldDB" id="A0AAN9TZN2"/>
<dbReference type="GO" id="GO:0004674">
    <property type="term" value="F:protein serine/threonine kinase activity"/>
    <property type="evidence" value="ECO:0007669"/>
    <property type="project" value="UniProtKB-KW"/>
</dbReference>
<keyword evidence="3" id="KW-0808">Transferase</keyword>
<reference evidence="11 12" key="1">
    <citation type="journal article" date="2023" name="PLoS ONE">
        <title>Cytospora paraplurivora sp. nov. isolated from orchards with fruit tree decline syndrome in Ontario, Canada.</title>
        <authorList>
            <person name="Ilyukhin E."/>
            <person name="Nguyen H.D.T."/>
            <person name="Castle A.J."/>
            <person name="Ellouze W."/>
        </authorList>
    </citation>
    <scope>NUCLEOTIDE SEQUENCE [LARGE SCALE GENOMIC DNA]</scope>
    <source>
        <strain evidence="11 12">FDS-564</strain>
    </source>
</reference>
<evidence type="ECO:0000313" key="11">
    <source>
        <dbReference type="EMBL" id="KAK7730831.1"/>
    </source>
</evidence>
<dbReference type="GO" id="GO:0005737">
    <property type="term" value="C:cytoplasm"/>
    <property type="evidence" value="ECO:0007669"/>
    <property type="project" value="TreeGrafter"/>
</dbReference>
<dbReference type="PANTHER" id="PTHR47634">
    <property type="entry name" value="PROTEIN KINASE DOMAIN-CONTAINING PROTEIN-RELATED"/>
    <property type="match status" value="1"/>
</dbReference>
<comment type="catalytic activity">
    <reaction evidence="7">
        <text>L-threonyl-[protein] + ATP = O-phospho-L-threonyl-[protein] + ADP + H(+)</text>
        <dbReference type="Rhea" id="RHEA:46608"/>
        <dbReference type="Rhea" id="RHEA-COMP:11060"/>
        <dbReference type="Rhea" id="RHEA-COMP:11605"/>
        <dbReference type="ChEBI" id="CHEBI:15378"/>
        <dbReference type="ChEBI" id="CHEBI:30013"/>
        <dbReference type="ChEBI" id="CHEBI:30616"/>
        <dbReference type="ChEBI" id="CHEBI:61977"/>
        <dbReference type="ChEBI" id="CHEBI:456216"/>
        <dbReference type="EC" id="2.7.11.1"/>
    </reaction>
</comment>
<dbReference type="EMBL" id="JAJSPL020000060">
    <property type="protein sequence ID" value="KAK7730831.1"/>
    <property type="molecule type" value="Genomic_DNA"/>
</dbReference>
<keyword evidence="2" id="KW-0723">Serine/threonine-protein kinase</keyword>
<evidence type="ECO:0000259" key="10">
    <source>
        <dbReference type="PROSITE" id="PS50011"/>
    </source>
</evidence>
<dbReference type="GO" id="GO:0005524">
    <property type="term" value="F:ATP binding"/>
    <property type="evidence" value="ECO:0007669"/>
    <property type="project" value="UniProtKB-UniRule"/>
</dbReference>
<organism evidence="11 12">
    <name type="scientific">Cytospora paraplurivora</name>
    <dbReference type="NCBI Taxonomy" id="2898453"/>
    <lineage>
        <taxon>Eukaryota</taxon>
        <taxon>Fungi</taxon>
        <taxon>Dikarya</taxon>
        <taxon>Ascomycota</taxon>
        <taxon>Pezizomycotina</taxon>
        <taxon>Sordariomycetes</taxon>
        <taxon>Sordariomycetidae</taxon>
        <taxon>Diaporthales</taxon>
        <taxon>Cytosporaceae</taxon>
        <taxon>Cytospora</taxon>
    </lineage>
</organism>
<dbReference type="InterPro" id="IPR000719">
    <property type="entry name" value="Prot_kinase_dom"/>
</dbReference>
<evidence type="ECO:0000256" key="5">
    <source>
        <dbReference type="ARBA" id="ARBA00022777"/>
    </source>
</evidence>
<name>A0AAN9TZN2_9PEZI</name>
<dbReference type="GO" id="GO:0050684">
    <property type="term" value="P:regulation of mRNA processing"/>
    <property type="evidence" value="ECO:0007669"/>
    <property type="project" value="TreeGrafter"/>
</dbReference>
<gene>
    <name evidence="11" type="ORF">SLS53_008909</name>
</gene>
<proteinExistence type="predicted"/>
<dbReference type="PANTHER" id="PTHR47634:SF9">
    <property type="entry name" value="PROTEIN KINASE DOMAIN-CONTAINING PROTEIN-RELATED"/>
    <property type="match status" value="1"/>
</dbReference>
<evidence type="ECO:0000256" key="4">
    <source>
        <dbReference type="ARBA" id="ARBA00022741"/>
    </source>
</evidence>
<comment type="catalytic activity">
    <reaction evidence="8">
        <text>L-seryl-[protein] + ATP = O-phospho-L-seryl-[protein] + ADP + H(+)</text>
        <dbReference type="Rhea" id="RHEA:17989"/>
        <dbReference type="Rhea" id="RHEA-COMP:9863"/>
        <dbReference type="Rhea" id="RHEA-COMP:11604"/>
        <dbReference type="ChEBI" id="CHEBI:15378"/>
        <dbReference type="ChEBI" id="CHEBI:29999"/>
        <dbReference type="ChEBI" id="CHEBI:30616"/>
        <dbReference type="ChEBI" id="CHEBI:83421"/>
        <dbReference type="ChEBI" id="CHEBI:456216"/>
        <dbReference type="EC" id="2.7.11.1"/>
    </reaction>
</comment>
<evidence type="ECO:0000256" key="2">
    <source>
        <dbReference type="ARBA" id="ARBA00022527"/>
    </source>
</evidence>
<dbReference type="SMART" id="SM00220">
    <property type="entry name" value="S_TKc"/>
    <property type="match status" value="1"/>
</dbReference>
<feature type="binding site" evidence="9">
    <location>
        <position position="73"/>
    </location>
    <ligand>
        <name>ATP</name>
        <dbReference type="ChEBI" id="CHEBI:30616"/>
    </ligand>
</feature>
<evidence type="ECO:0000256" key="8">
    <source>
        <dbReference type="ARBA" id="ARBA00048679"/>
    </source>
</evidence>
<keyword evidence="6 9" id="KW-0067">ATP-binding</keyword>